<dbReference type="Pfam" id="PF00144">
    <property type="entry name" value="Beta-lactamase"/>
    <property type="match status" value="2"/>
</dbReference>
<evidence type="ECO:0000259" key="7">
    <source>
        <dbReference type="Pfam" id="PF00144"/>
    </source>
</evidence>
<dbReference type="GO" id="GO:0030288">
    <property type="term" value="C:outer membrane-bounded periplasmic space"/>
    <property type="evidence" value="ECO:0007669"/>
    <property type="project" value="InterPro"/>
</dbReference>
<sequence>MSATCRTAAVPISGCRANLRRAGAMPPQESSAGAMVTRGVAPNTRRRQPGNASASIPSTHVARHMAGRSRISSVPNSAVELRFLSNGRQAAEPELSGEWRRFDQRPCGPEIADPLAAYRGEQEAMPARSRSVRRAHPLQQGLSMLNLPARIARARSRFLRAGGILVALSCLAPAIARAEDYKPVVCTARAPYAGRPLHAAVAVPPPAAVPDSALDPATTARLDAALAAIKAATHAPSITAAVGIEGKGMWSGDAAGQRPLFWASAGKTFTAIVVLQLVQERKLSLDDTVSTWIPGVPNGKVVTVRDLLAHTGGLFSANEDKKAHAAPRYRDPAETLAIARKHGALFCPGANWRYSNTGYDLLGEIVRRVDGRSIDAAITARILTPLGLTSLRALPPGGGAEGVAPLVSAQAKPIDPSWAGAAGPIVGSASDMVRFWSALLGGRLIAPSLVQEMTGTLYPMFDSGTFYGLGAMVFDAPDGDRRLLWIGHAGGTPGASALVVYAPADHAFAAVALTGDGSAVASVNALLKATRQPPAREAAAAATTVAATAAPPGPQGSTANWRDAIDAARDDGFNGVALTARGKTIDHVAAIGVADAAHGVPLSDRSRFEIGSMSKWIASVIVLKLVDQGKLDLDTPIARYLPDYRADNGARLTLRRLMSHSSGLPNDILKARQADPASRGVELDMQEAVRRYASGDLAFAPGTQWEYSQSNWILVQAVVERVGGTSYKALVDRLLVRPLGLADSGIYAGDSAKQAGMAVGYSTLSPTPQPKPNPIPGFMGMTGGFYTTAPDLLVVMDAVLSGQLLRPESRKALTTIQMPEQHYALGGRIRSARVGGTLRDLAWEDGSNGGFRMVARRVLADGHSVIVLNNASWDYQKLGDFADALLETSYRRQSHSSTGAIQ</sequence>
<name>A0A2U0SCQ2_9SPHN</name>
<dbReference type="GO" id="GO:0017001">
    <property type="term" value="P:antibiotic catabolic process"/>
    <property type="evidence" value="ECO:0007669"/>
    <property type="project" value="InterPro"/>
</dbReference>
<organism evidence="8 9">
    <name type="scientific">Sphingomonas pokkalii</name>
    <dbReference type="NCBI Taxonomy" id="2175090"/>
    <lineage>
        <taxon>Bacteria</taxon>
        <taxon>Pseudomonadati</taxon>
        <taxon>Pseudomonadota</taxon>
        <taxon>Alphaproteobacteria</taxon>
        <taxon>Sphingomonadales</taxon>
        <taxon>Sphingomonadaceae</taxon>
        <taxon>Sphingomonas</taxon>
    </lineage>
</organism>
<dbReference type="SUPFAM" id="SSF56601">
    <property type="entry name" value="beta-lactamase/transpeptidase-like"/>
    <property type="match status" value="2"/>
</dbReference>
<protein>
    <recommendedName>
        <fullName evidence="3 6">Beta-lactamase</fullName>
        <ecNumber evidence="3 6">3.5.2.6</ecNumber>
    </recommendedName>
</protein>
<comment type="similarity">
    <text evidence="2 6">Belongs to the class-C beta-lactamase family.</text>
</comment>
<keyword evidence="4 6" id="KW-0378">Hydrolase</keyword>
<evidence type="ECO:0000313" key="9">
    <source>
        <dbReference type="Proteomes" id="UP000245890"/>
    </source>
</evidence>
<dbReference type="InterPro" id="IPR050491">
    <property type="entry name" value="AmpC-like"/>
</dbReference>
<dbReference type="Gene3D" id="3.40.710.10">
    <property type="entry name" value="DD-peptidase/beta-lactamase superfamily"/>
    <property type="match status" value="2"/>
</dbReference>
<feature type="domain" description="Beta-lactamase-related" evidence="7">
    <location>
        <begin position="572"/>
        <end position="827"/>
    </location>
</feature>
<dbReference type="InterPro" id="IPR001586">
    <property type="entry name" value="Beta-lactam_class-C_AS"/>
</dbReference>
<evidence type="ECO:0000256" key="2">
    <source>
        <dbReference type="ARBA" id="ARBA00007840"/>
    </source>
</evidence>
<comment type="catalytic activity">
    <reaction evidence="1 6">
        <text>a beta-lactam + H2O = a substituted beta-amino acid</text>
        <dbReference type="Rhea" id="RHEA:20401"/>
        <dbReference type="ChEBI" id="CHEBI:15377"/>
        <dbReference type="ChEBI" id="CHEBI:35627"/>
        <dbReference type="ChEBI" id="CHEBI:140347"/>
        <dbReference type="EC" id="3.5.2.6"/>
    </reaction>
</comment>
<dbReference type="PROSITE" id="PS00336">
    <property type="entry name" value="BETA_LACTAMASE_C"/>
    <property type="match status" value="1"/>
</dbReference>
<evidence type="ECO:0000313" key="8">
    <source>
        <dbReference type="EMBL" id="PVX29156.1"/>
    </source>
</evidence>
<dbReference type="OrthoDB" id="5705574at2"/>
<keyword evidence="5 6" id="KW-0046">Antibiotic resistance</keyword>
<dbReference type="EMBL" id="QENQ01000001">
    <property type="protein sequence ID" value="PVX29156.1"/>
    <property type="molecule type" value="Genomic_DNA"/>
</dbReference>
<proteinExistence type="inferred from homology"/>
<dbReference type="InterPro" id="IPR012338">
    <property type="entry name" value="Beta-lactam/transpept-like"/>
</dbReference>
<dbReference type="Proteomes" id="UP000245890">
    <property type="component" value="Unassembled WGS sequence"/>
</dbReference>
<evidence type="ECO:0000256" key="6">
    <source>
        <dbReference type="RuleBase" id="RU361140"/>
    </source>
</evidence>
<dbReference type="AlphaFoldDB" id="A0A2U0SCQ2"/>
<accession>A0A2U0SCQ2</accession>
<reference evidence="8 9" key="1">
    <citation type="submission" date="2018-05" db="EMBL/GenBank/DDBJ databases">
        <title>Description of Sphingomonas pokkalii sp nov, isolated from the rhizosphere of saline tolerant pokkali rice and its draft genome analysis.</title>
        <authorList>
            <person name="Menon R."/>
            <person name="Kumari S."/>
            <person name="Rameshkumar N."/>
        </authorList>
    </citation>
    <scope>NUCLEOTIDE SEQUENCE [LARGE SCALE GENOMIC DNA]</scope>
    <source>
        <strain evidence="8 9">L3B27</strain>
    </source>
</reference>
<dbReference type="GO" id="GO:0046677">
    <property type="term" value="P:response to antibiotic"/>
    <property type="evidence" value="ECO:0007669"/>
    <property type="project" value="UniProtKB-UniRule"/>
</dbReference>
<comment type="caution">
    <text evidence="8">The sequence shown here is derived from an EMBL/GenBank/DDBJ whole genome shotgun (WGS) entry which is preliminary data.</text>
</comment>
<dbReference type="PANTHER" id="PTHR46825:SF9">
    <property type="entry name" value="BETA-LACTAMASE-RELATED DOMAIN-CONTAINING PROTEIN"/>
    <property type="match status" value="1"/>
</dbReference>
<dbReference type="PANTHER" id="PTHR46825">
    <property type="entry name" value="D-ALANYL-D-ALANINE-CARBOXYPEPTIDASE/ENDOPEPTIDASE AMPH"/>
    <property type="match status" value="1"/>
</dbReference>
<evidence type="ECO:0000256" key="1">
    <source>
        <dbReference type="ARBA" id="ARBA00001526"/>
    </source>
</evidence>
<evidence type="ECO:0000256" key="3">
    <source>
        <dbReference type="ARBA" id="ARBA00012865"/>
    </source>
</evidence>
<dbReference type="GO" id="GO:0008800">
    <property type="term" value="F:beta-lactamase activity"/>
    <property type="evidence" value="ECO:0007669"/>
    <property type="project" value="UniProtKB-UniRule"/>
</dbReference>
<evidence type="ECO:0000256" key="4">
    <source>
        <dbReference type="ARBA" id="ARBA00022801"/>
    </source>
</evidence>
<dbReference type="InterPro" id="IPR001466">
    <property type="entry name" value="Beta-lactam-related"/>
</dbReference>
<gene>
    <name evidence="8" type="ORF">DD559_07270</name>
</gene>
<keyword evidence="9" id="KW-1185">Reference proteome</keyword>
<feature type="domain" description="Beta-lactamase-related" evidence="7">
    <location>
        <begin position="224"/>
        <end position="520"/>
    </location>
</feature>
<evidence type="ECO:0000256" key="5">
    <source>
        <dbReference type="ARBA" id="ARBA00023251"/>
    </source>
</evidence>
<dbReference type="EC" id="3.5.2.6" evidence="3 6"/>